<evidence type="ECO:0000259" key="4">
    <source>
        <dbReference type="SMART" id="SM00645"/>
    </source>
</evidence>
<dbReference type="GO" id="GO:0008234">
    <property type="term" value="F:cysteine-type peptidase activity"/>
    <property type="evidence" value="ECO:0007669"/>
    <property type="project" value="InterPro"/>
</dbReference>
<dbReference type="PROSITE" id="PS00640">
    <property type="entry name" value="THIOL_PROTEASE_ASN"/>
    <property type="match status" value="1"/>
</dbReference>
<evidence type="ECO:0000256" key="1">
    <source>
        <dbReference type="ARBA" id="ARBA00008455"/>
    </source>
</evidence>
<accession>A0A7S0GUU6</accession>
<dbReference type="EMBL" id="HBEM01009465">
    <property type="protein sequence ID" value="CAD8442199.1"/>
    <property type="molecule type" value="Transcribed_RNA"/>
</dbReference>
<keyword evidence="3" id="KW-0732">Signal</keyword>
<evidence type="ECO:0000313" key="5">
    <source>
        <dbReference type="EMBL" id="CAD8442199.1"/>
    </source>
</evidence>
<sequence>MSPRSPLVFAAFAAVPLVSAGYASEFKILPGHKHKNNYKIPPPHHYLNVSELPASFSWGNVSGTSYVTKNLNQHIPQYCGSCWAHGALSALADRIKIARKAQGVEINLSIQYILNCGGEVAGSCHGGSATGTYEFIMNSGSVPYDTCQQYLACSQESKDGICASVDTTCKKENICRTCNTFDAKGGVCVDVDYYPNATIAEYGNVHGEEAMMAEIYKRGPIACGIDAEPILKYNGGIFEDDEPFEINHIVSIIGWGVQNGKKYWTVRNSWGEYWGEMGYVRVARGYNALGLESMCAWATPATWTESNFPCYEDGSNCDSVHRTVKYKDPFWEVLA</sequence>
<dbReference type="SMART" id="SM00645">
    <property type="entry name" value="Pept_C1"/>
    <property type="match status" value="1"/>
</dbReference>
<protein>
    <recommendedName>
        <fullName evidence="4">Peptidase C1A papain C-terminal domain-containing protein</fullName>
    </recommendedName>
</protein>
<feature type="chain" id="PRO_5030908028" description="Peptidase C1A papain C-terminal domain-containing protein" evidence="3">
    <location>
        <begin position="21"/>
        <end position="335"/>
    </location>
</feature>
<dbReference type="FunFam" id="3.90.70.10:FF:000117">
    <property type="entry name" value="Probable papain cysteine protease"/>
    <property type="match status" value="1"/>
</dbReference>
<feature type="signal peptide" evidence="3">
    <location>
        <begin position="1"/>
        <end position="20"/>
    </location>
</feature>
<proteinExistence type="inferred from homology"/>
<dbReference type="Pfam" id="PF00112">
    <property type="entry name" value="Peptidase_C1"/>
    <property type="match status" value="1"/>
</dbReference>
<dbReference type="SUPFAM" id="SSF54001">
    <property type="entry name" value="Cysteine proteinases"/>
    <property type="match status" value="1"/>
</dbReference>
<dbReference type="PRINTS" id="PR00705">
    <property type="entry name" value="PAPAIN"/>
</dbReference>
<dbReference type="PANTHER" id="PTHR12411">
    <property type="entry name" value="CYSTEINE PROTEASE FAMILY C1-RELATED"/>
    <property type="match status" value="1"/>
</dbReference>
<dbReference type="AlphaFoldDB" id="A0A7S0GUU6"/>
<name>A0A7S0GUU6_9EUKA</name>
<gene>
    <name evidence="5" type="ORF">LAMO00422_LOCUS6642</name>
</gene>
<evidence type="ECO:0000256" key="3">
    <source>
        <dbReference type="SAM" id="SignalP"/>
    </source>
</evidence>
<reference evidence="5" key="1">
    <citation type="submission" date="2021-01" db="EMBL/GenBank/DDBJ databases">
        <authorList>
            <person name="Corre E."/>
            <person name="Pelletier E."/>
            <person name="Niang G."/>
            <person name="Scheremetjew M."/>
            <person name="Finn R."/>
            <person name="Kale V."/>
            <person name="Holt S."/>
            <person name="Cochrane G."/>
            <person name="Meng A."/>
            <person name="Brown T."/>
            <person name="Cohen L."/>
        </authorList>
    </citation>
    <scope>NUCLEOTIDE SEQUENCE</scope>
    <source>
        <strain evidence="5">CCMP2058</strain>
    </source>
</reference>
<evidence type="ECO:0000256" key="2">
    <source>
        <dbReference type="ARBA" id="ARBA00023145"/>
    </source>
</evidence>
<keyword evidence="2" id="KW-0865">Zymogen</keyword>
<organism evidence="5">
    <name type="scientific">Amorphochlora amoebiformis</name>
    <dbReference type="NCBI Taxonomy" id="1561963"/>
    <lineage>
        <taxon>Eukaryota</taxon>
        <taxon>Sar</taxon>
        <taxon>Rhizaria</taxon>
        <taxon>Cercozoa</taxon>
        <taxon>Chlorarachniophyceae</taxon>
        <taxon>Amorphochlora</taxon>
    </lineage>
</organism>
<dbReference type="Gene3D" id="3.90.70.10">
    <property type="entry name" value="Cysteine proteinases"/>
    <property type="match status" value="1"/>
</dbReference>
<dbReference type="InterPro" id="IPR000668">
    <property type="entry name" value="Peptidase_C1A_C"/>
</dbReference>
<comment type="similarity">
    <text evidence="1">Belongs to the peptidase C1 family.</text>
</comment>
<dbReference type="InterPro" id="IPR013128">
    <property type="entry name" value="Peptidase_C1A"/>
</dbReference>
<dbReference type="GO" id="GO:0006508">
    <property type="term" value="P:proteolysis"/>
    <property type="evidence" value="ECO:0007669"/>
    <property type="project" value="InterPro"/>
</dbReference>
<dbReference type="InterPro" id="IPR038765">
    <property type="entry name" value="Papain-like_cys_pep_sf"/>
</dbReference>
<feature type="domain" description="Peptidase C1A papain C-terminal" evidence="4">
    <location>
        <begin position="52"/>
        <end position="299"/>
    </location>
</feature>
<dbReference type="InterPro" id="IPR025661">
    <property type="entry name" value="Pept_asp_AS"/>
</dbReference>